<dbReference type="Proteomes" id="UP000026961">
    <property type="component" value="Chromosome 12"/>
</dbReference>
<reference evidence="2" key="1">
    <citation type="submission" date="2015-04" db="UniProtKB">
        <authorList>
            <consortium name="EnsemblPlants"/>
        </authorList>
    </citation>
    <scope>IDENTIFICATION</scope>
</reference>
<evidence type="ECO:0000313" key="2">
    <source>
        <dbReference type="EnsemblPlants" id="OGLUM12G20620.1"/>
    </source>
</evidence>
<feature type="compositionally biased region" description="Basic residues" evidence="1">
    <location>
        <begin position="31"/>
        <end position="40"/>
    </location>
</feature>
<sequence>MGAPAPFSFVSSSTLGQQRASRCKRGDGRRDRFKRARKQHANNSDLQHIICGTVTAAAGATDSGWGRNWEMLLPPYAEGGHPNILRRKITRKNTIEVVKVGHAPSTSKNHTLTTQAQTTESGTEHQNDPH</sequence>
<proteinExistence type="predicted"/>
<dbReference type="Gramene" id="OGLUM12G20620.1">
    <property type="protein sequence ID" value="OGLUM12G20620.1"/>
    <property type="gene ID" value="OGLUM12G20620"/>
</dbReference>
<dbReference type="HOGENOM" id="CLU_1941371_0_0_1"/>
<feature type="compositionally biased region" description="Polar residues" evidence="1">
    <location>
        <begin position="104"/>
        <end position="121"/>
    </location>
</feature>
<name>A0A0E0BVA7_9ORYZ</name>
<dbReference type="AlphaFoldDB" id="A0A0E0BVA7"/>
<evidence type="ECO:0000313" key="3">
    <source>
        <dbReference type="Proteomes" id="UP000026961"/>
    </source>
</evidence>
<feature type="compositionally biased region" description="Polar residues" evidence="1">
    <location>
        <begin position="9"/>
        <end position="20"/>
    </location>
</feature>
<reference evidence="2" key="2">
    <citation type="submission" date="2018-05" db="EMBL/GenBank/DDBJ databases">
        <title>OgluRS3 (Oryza glumaepatula Reference Sequence Version 3).</title>
        <authorList>
            <person name="Zhang J."/>
            <person name="Kudrna D."/>
            <person name="Lee S."/>
            <person name="Talag J."/>
            <person name="Welchert J."/>
            <person name="Wing R.A."/>
        </authorList>
    </citation>
    <scope>NUCLEOTIDE SEQUENCE [LARGE SCALE GENOMIC DNA]</scope>
</reference>
<feature type="region of interest" description="Disordered" evidence="1">
    <location>
        <begin position="1"/>
        <end position="41"/>
    </location>
</feature>
<protein>
    <submittedName>
        <fullName evidence="2">Uncharacterized protein</fullName>
    </submittedName>
</protein>
<evidence type="ECO:0000256" key="1">
    <source>
        <dbReference type="SAM" id="MobiDB-lite"/>
    </source>
</evidence>
<accession>A0A0E0BVA7</accession>
<organism evidence="2">
    <name type="scientific">Oryza glumipatula</name>
    <dbReference type="NCBI Taxonomy" id="40148"/>
    <lineage>
        <taxon>Eukaryota</taxon>
        <taxon>Viridiplantae</taxon>
        <taxon>Streptophyta</taxon>
        <taxon>Embryophyta</taxon>
        <taxon>Tracheophyta</taxon>
        <taxon>Spermatophyta</taxon>
        <taxon>Magnoliopsida</taxon>
        <taxon>Liliopsida</taxon>
        <taxon>Poales</taxon>
        <taxon>Poaceae</taxon>
        <taxon>BOP clade</taxon>
        <taxon>Oryzoideae</taxon>
        <taxon>Oryzeae</taxon>
        <taxon>Oryzinae</taxon>
        <taxon>Oryza</taxon>
    </lineage>
</organism>
<dbReference type="EnsemblPlants" id="OGLUM12G20620.1">
    <property type="protein sequence ID" value="OGLUM12G20620.1"/>
    <property type="gene ID" value="OGLUM12G20620"/>
</dbReference>
<feature type="region of interest" description="Disordered" evidence="1">
    <location>
        <begin position="100"/>
        <end position="130"/>
    </location>
</feature>
<keyword evidence="3" id="KW-1185">Reference proteome</keyword>